<feature type="region of interest" description="Disordered" evidence="1">
    <location>
        <begin position="185"/>
        <end position="230"/>
    </location>
</feature>
<keyword evidence="3" id="KW-1185">Reference proteome</keyword>
<evidence type="ECO:0000313" key="3">
    <source>
        <dbReference type="Proteomes" id="UP001214415"/>
    </source>
</evidence>
<evidence type="ECO:0000256" key="1">
    <source>
        <dbReference type="SAM" id="MobiDB-lite"/>
    </source>
</evidence>
<sequence length="230" mass="25035">MAAVLAPSESAATPDFLTPLDMTVLGSGRRTTLVDDPLEAVSDGDDEQVMQHLREARERLHSIDEDPMCAVDDALDPSLCLRPPHVPRERAQSNPAPRQTWLTQDLRRHSGMPGSHRSLTLDLKDIPFNAYIDAERRRLDKGVGTPGGRTAPSASGPPSCDLSGSCFGLAPYTNLEREEWLWTIDGPTPSAKESEEDGAYSPTAHEASQHAQEAWTWAMSGPPTEQLNGT</sequence>
<organism evidence="2 3">
    <name type="scientific">Malassezia equina</name>
    <dbReference type="NCBI Taxonomy" id="1381935"/>
    <lineage>
        <taxon>Eukaryota</taxon>
        <taxon>Fungi</taxon>
        <taxon>Dikarya</taxon>
        <taxon>Basidiomycota</taxon>
        <taxon>Ustilaginomycotina</taxon>
        <taxon>Malasseziomycetes</taxon>
        <taxon>Malasseziales</taxon>
        <taxon>Malasseziaceae</taxon>
        <taxon>Malassezia</taxon>
    </lineage>
</organism>
<protein>
    <submittedName>
        <fullName evidence="2">Uncharacterized protein</fullName>
    </submittedName>
</protein>
<evidence type="ECO:0000313" key="2">
    <source>
        <dbReference type="EMBL" id="WFD24967.1"/>
    </source>
</evidence>
<dbReference type="EMBL" id="CP119907">
    <property type="protein sequence ID" value="WFD24967.1"/>
    <property type="molecule type" value="Genomic_DNA"/>
</dbReference>
<accession>A0AAF0J0P5</accession>
<dbReference type="Proteomes" id="UP001214415">
    <property type="component" value="Chromosome 8"/>
</dbReference>
<feature type="region of interest" description="Disordered" evidence="1">
    <location>
        <begin position="139"/>
        <end position="160"/>
    </location>
</feature>
<gene>
    <name evidence="2" type="ORF">MEQU1_003674</name>
</gene>
<dbReference type="AlphaFoldDB" id="A0AAF0J0P5"/>
<reference evidence="2" key="1">
    <citation type="submission" date="2023-03" db="EMBL/GenBank/DDBJ databases">
        <title>Mating type loci evolution in Malassezia.</title>
        <authorList>
            <person name="Coelho M.A."/>
        </authorList>
    </citation>
    <scope>NUCLEOTIDE SEQUENCE</scope>
    <source>
        <strain evidence="2">CBS 12830</strain>
    </source>
</reference>
<name>A0AAF0J0P5_9BASI</name>
<proteinExistence type="predicted"/>